<gene>
    <name evidence="1" type="ORF">P171DRAFT_48223</name>
</gene>
<evidence type="ECO:0000313" key="2">
    <source>
        <dbReference type="Proteomes" id="UP000799764"/>
    </source>
</evidence>
<sequence length="198" mass="22543">MIGRFEEMPTFRACLVFGPHQDFEQTHRSLQPQVLSRQTTSRTARMLKFSPCSAHGDGLGFPTEVSWVCLNRALTERYTTNQVISLFQLLVLFWASGQITSRSEAHVSRAQKLSKLVGRHSPFAVMVEEHVYGLTCIGDHHWSHQLRHTHKVPHKSSLGRNGLEMTAVSPHENAISPDRRFCRSDVTCSRAFHRPLLK</sequence>
<comment type="caution">
    <text evidence="1">The sequence shown here is derived from an EMBL/GenBank/DDBJ whole genome shotgun (WGS) entry which is preliminary data.</text>
</comment>
<dbReference type="Proteomes" id="UP000799764">
    <property type="component" value="Unassembled WGS sequence"/>
</dbReference>
<organism evidence="1 2">
    <name type="scientific">Karstenula rhodostoma CBS 690.94</name>
    <dbReference type="NCBI Taxonomy" id="1392251"/>
    <lineage>
        <taxon>Eukaryota</taxon>
        <taxon>Fungi</taxon>
        <taxon>Dikarya</taxon>
        <taxon>Ascomycota</taxon>
        <taxon>Pezizomycotina</taxon>
        <taxon>Dothideomycetes</taxon>
        <taxon>Pleosporomycetidae</taxon>
        <taxon>Pleosporales</taxon>
        <taxon>Massarineae</taxon>
        <taxon>Didymosphaeriaceae</taxon>
        <taxon>Karstenula</taxon>
    </lineage>
</organism>
<accession>A0A9P4U8V3</accession>
<dbReference type="OrthoDB" id="10646932at2759"/>
<evidence type="ECO:0000313" key="1">
    <source>
        <dbReference type="EMBL" id="KAF2442714.1"/>
    </source>
</evidence>
<proteinExistence type="predicted"/>
<dbReference type="AlphaFoldDB" id="A0A9P4U8V3"/>
<keyword evidence="2" id="KW-1185">Reference proteome</keyword>
<reference evidence="1" key="1">
    <citation type="journal article" date="2020" name="Stud. Mycol.">
        <title>101 Dothideomycetes genomes: a test case for predicting lifestyles and emergence of pathogens.</title>
        <authorList>
            <person name="Haridas S."/>
            <person name="Albert R."/>
            <person name="Binder M."/>
            <person name="Bloem J."/>
            <person name="Labutti K."/>
            <person name="Salamov A."/>
            <person name="Andreopoulos B."/>
            <person name="Baker S."/>
            <person name="Barry K."/>
            <person name="Bills G."/>
            <person name="Bluhm B."/>
            <person name="Cannon C."/>
            <person name="Castanera R."/>
            <person name="Culley D."/>
            <person name="Daum C."/>
            <person name="Ezra D."/>
            <person name="Gonzalez J."/>
            <person name="Henrissat B."/>
            <person name="Kuo A."/>
            <person name="Liang C."/>
            <person name="Lipzen A."/>
            <person name="Lutzoni F."/>
            <person name="Magnuson J."/>
            <person name="Mondo S."/>
            <person name="Nolan M."/>
            <person name="Ohm R."/>
            <person name="Pangilinan J."/>
            <person name="Park H.-J."/>
            <person name="Ramirez L."/>
            <person name="Alfaro M."/>
            <person name="Sun H."/>
            <person name="Tritt A."/>
            <person name="Yoshinaga Y."/>
            <person name="Zwiers L.-H."/>
            <person name="Turgeon B."/>
            <person name="Goodwin S."/>
            <person name="Spatafora J."/>
            <person name="Crous P."/>
            <person name="Grigoriev I."/>
        </authorList>
    </citation>
    <scope>NUCLEOTIDE SEQUENCE</scope>
    <source>
        <strain evidence="1">CBS 690.94</strain>
    </source>
</reference>
<name>A0A9P4U8V3_9PLEO</name>
<protein>
    <submittedName>
        <fullName evidence="1">Uncharacterized protein</fullName>
    </submittedName>
</protein>
<dbReference type="EMBL" id="MU001503">
    <property type="protein sequence ID" value="KAF2442714.1"/>
    <property type="molecule type" value="Genomic_DNA"/>
</dbReference>